<dbReference type="SMART" id="SM00481">
    <property type="entry name" value="POLIIIAc"/>
    <property type="match status" value="1"/>
</dbReference>
<dbReference type="Gene3D" id="3.20.20.140">
    <property type="entry name" value="Metal-dependent hydrolases"/>
    <property type="match status" value="1"/>
</dbReference>
<dbReference type="InterPro" id="IPR004805">
    <property type="entry name" value="DnaE2/DnaE/PolC"/>
</dbReference>
<comment type="caution">
    <text evidence="2">The sequence shown here is derived from an EMBL/GenBank/DDBJ whole genome shotgun (WGS) entry which is preliminary data.</text>
</comment>
<dbReference type="InterPro" id="IPR016195">
    <property type="entry name" value="Pol/histidinol_Pase-like"/>
</dbReference>
<accession>A0A0F9IJW0</accession>
<dbReference type="PANTHER" id="PTHR32294">
    <property type="entry name" value="DNA POLYMERASE III SUBUNIT ALPHA"/>
    <property type="match status" value="1"/>
</dbReference>
<dbReference type="EMBL" id="LAZR01012248">
    <property type="protein sequence ID" value="KKM27837.1"/>
    <property type="molecule type" value="Genomic_DNA"/>
</dbReference>
<dbReference type="Pfam" id="PF02811">
    <property type="entry name" value="PHP"/>
    <property type="match status" value="1"/>
</dbReference>
<organism evidence="2">
    <name type="scientific">marine sediment metagenome</name>
    <dbReference type="NCBI Taxonomy" id="412755"/>
    <lineage>
        <taxon>unclassified sequences</taxon>
        <taxon>metagenomes</taxon>
        <taxon>ecological metagenomes</taxon>
    </lineage>
</organism>
<feature type="domain" description="Polymerase/histidinol phosphatase N-terminal" evidence="1">
    <location>
        <begin position="8"/>
        <end position="75"/>
    </location>
</feature>
<evidence type="ECO:0000313" key="2">
    <source>
        <dbReference type="EMBL" id="KKM27837.1"/>
    </source>
</evidence>
<dbReference type="SUPFAM" id="SSF89550">
    <property type="entry name" value="PHP domain-like"/>
    <property type="match status" value="1"/>
</dbReference>
<dbReference type="InterPro" id="IPR004013">
    <property type="entry name" value="PHP_dom"/>
</dbReference>
<reference evidence="2" key="1">
    <citation type="journal article" date="2015" name="Nature">
        <title>Complex archaea that bridge the gap between prokaryotes and eukaryotes.</title>
        <authorList>
            <person name="Spang A."/>
            <person name="Saw J.H."/>
            <person name="Jorgensen S.L."/>
            <person name="Zaremba-Niedzwiedzka K."/>
            <person name="Martijn J."/>
            <person name="Lind A.E."/>
            <person name="van Eijk R."/>
            <person name="Schleper C."/>
            <person name="Guy L."/>
            <person name="Ettema T.J."/>
        </authorList>
    </citation>
    <scope>NUCLEOTIDE SEQUENCE</scope>
</reference>
<evidence type="ECO:0000259" key="1">
    <source>
        <dbReference type="SMART" id="SM00481"/>
    </source>
</evidence>
<dbReference type="GO" id="GO:0008408">
    <property type="term" value="F:3'-5' exonuclease activity"/>
    <property type="evidence" value="ECO:0007669"/>
    <property type="project" value="InterPro"/>
</dbReference>
<sequence length="192" mass="21626">MNKTSPFSHLHVHTQYSLLDGAIRIDALMKRCLGLGMDSVAITDHGTMFGILEFYEKAIDSGIKPVIGCECYVAPRTLNDRTSLDHKGLSHLILLAENQEGYRNLCKLCSVSHLQGFYYKPRIDKEILKAHGKGLIGLSSCLQGEIPKWFRKGMVEKADEAAEIYRSILGEEQFFLEIQNNGIPEQEEVKLQ</sequence>
<name>A0A0F9IJW0_9ZZZZ</name>
<dbReference type="PANTHER" id="PTHR32294:SF0">
    <property type="entry name" value="DNA POLYMERASE III SUBUNIT ALPHA"/>
    <property type="match status" value="1"/>
</dbReference>
<dbReference type="AlphaFoldDB" id="A0A0F9IJW0"/>
<protein>
    <recommendedName>
        <fullName evidence="1">Polymerase/histidinol phosphatase N-terminal domain-containing protein</fullName>
    </recommendedName>
</protein>
<gene>
    <name evidence="2" type="ORF">LCGC14_1570720</name>
</gene>
<proteinExistence type="predicted"/>
<dbReference type="InterPro" id="IPR003141">
    <property type="entry name" value="Pol/His_phosphatase_N"/>
</dbReference>
<dbReference type="GO" id="GO:0006260">
    <property type="term" value="P:DNA replication"/>
    <property type="evidence" value="ECO:0007669"/>
    <property type="project" value="InterPro"/>
</dbReference>